<dbReference type="EMBL" id="CP071462">
    <property type="protein sequence ID" value="QSX00742.1"/>
    <property type="molecule type" value="Genomic_DNA"/>
</dbReference>
<dbReference type="AlphaFoldDB" id="A0A8A2VGU8"/>
<dbReference type="KEGG" id="hakz:J0X25_07230"/>
<dbReference type="RefSeq" id="WP_207290460.1">
    <property type="nucleotide sequence ID" value="NZ_CP071462.1"/>
</dbReference>
<reference evidence="1 2" key="1">
    <citation type="submission" date="2021-03" db="EMBL/GenBank/DDBJ databases">
        <title>Haloterrigena longa sp. nov. and Haloterrigena limicola sp. nov., extremely halophilic archaea isolated from a salt lake.</title>
        <authorList>
            <person name="Henglin C."/>
        </authorList>
    </citation>
    <scope>NUCLEOTIDE SEQUENCE [LARGE SCALE GENOMIC DNA]</scope>
    <source>
        <strain evidence="1 2">KZCA68</strain>
    </source>
</reference>
<proteinExistence type="predicted"/>
<accession>A0A8A2VGU8</accession>
<dbReference type="InterPro" id="IPR006311">
    <property type="entry name" value="TAT_signal"/>
</dbReference>
<sequence>MVDRTRRQILRNTGIGIAGMSTLASSATAKEDHSGKGVTVAVRKFIEKGEYQKAKKLLEKNDIEHSFAITRPANNVSIQNGRYVSPSTHEDTEIFVGVYNNFNGTFDVVNRWTLVEEGSWLTSNSVCPDDGAAIFWNENHWQPVSLGRSNFSTSYDYVNYGEYSGSGGVLAEVDIPAPESDNGRDKVTGSF</sequence>
<dbReference type="PROSITE" id="PS51318">
    <property type="entry name" value="TAT"/>
    <property type="match status" value="1"/>
</dbReference>
<organism evidence="1 2">
    <name type="scientific">Haloterrigena alkaliphila</name>
    <dbReference type="NCBI Taxonomy" id="2816475"/>
    <lineage>
        <taxon>Archaea</taxon>
        <taxon>Methanobacteriati</taxon>
        <taxon>Methanobacteriota</taxon>
        <taxon>Stenosarchaea group</taxon>
        <taxon>Halobacteria</taxon>
        <taxon>Halobacteriales</taxon>
        <taxon>Natrialbaceae</taxon>
        <taxon>Haloterrigena</taxon>
    </lineage>
</organism>
<name>A0A8A2VGU8_9EURY</name>
<evidence type="ECO:0000313" key="1">
    <source>
        <dbReference type="EMBL" id="QSX00742.1"/>
    </source>
</evidence>
<evidence type="ECO:0000313" key="2">
    <source>
        <dbReference type="Proteomes" id="UP000663203"/>
    </source>
</evidence>
<protein>
    <submittedName>
        <fullName evidence="1">Uncharacterized protein</fullName>
    </submittedName>
</protein>
<dbReference type="Proteomes" id="UP000663203">
    <property type="component" value="Chromosome"/>
</dbReference>
<keyword evidence="2" id="KW-1185">Reference proteome</keyword>
<dbReference type="GeneID" id="63187085"/>
<gene>
    <name evidence="1" type="ORF">J0X25_07230</name>
</gene>